<dbReference type="Pfam" id="PF23753">
    <property type="entry name" value="TPR_WDR11"/>
    <property type="match status" value="1"/>
</dbReference>
<dbReference type="InterPro" id="IPR057854">
    <property type="entry name" value="TPR_WDR11"/>
</dbReference>
<dbReference type="AlphaFoldDB" id="A0AAE1SH68"/>
<dbReference type="InterPro" id="IPR039694">
    <property type="entry name" value="WDR11"/>
</dbReference>
<keyword evidence="3" id="KW-1185">Reference proteome</keyword>
<protein>
    <recommendedName>
        <fullName evidence="1">WDR11 TPR domain-containing protein</fullName>
    </recommendedName>
</protein>
<dbReference type="PANTHER" id="PTHR14593">
    <property type="entry name" value="WD REPEAT-CONTAINING PROTEIN 11"/>
    <property type="match status" value="1"/>
</dbReference>
<reference evidence="2" key="1">
    <citation type="submission" date="2023-12" db="EMBL/GenBank/DDBJ databases">
        <title>Genome assembly of Anisodus tanguticus.</title>
        <authorList>
            <person name="Wang Y.-J."/>
        </authorList>
    </citation>
    <scope>NUCLEOTIDE SEQUENCE</scope>
    <source>
        <strain evidence="2">KB-2021</strain>
        <tissue evidence="2">Leaf</tissue>
    </source>
</reference>
<evidence type="ECO:0000313" key="2">
    <source>
        <dbReference type="EMBL" id="KAK4369930.1"/>
    </source>
</evidence>
<feature type="domain" description="WDR11 TPR" evidence="1">
    <location>
        <begin position="5"/>
        <end position="222"/>
    </location>
</feature>
<evidence type="ECO:0000259" key="1">
    <source>
        <dbReference type="Pfam" id="PF23753"/>
    </source>
</evidence>
<dbReference type="EMBL" id="JAVYJV010000005">
    <property type="protein sequence ID" value="KAK4369930.1"/>
    <property type="molecule type" value="Genomic_DNA"/>
</dbReference>
<evidence type="ECO:0000313" key="3">
    <source>
        <dbReference type="Proteomes" id="UP001291623"/>
    </source>
</evidence>
<accession>A0AAE1SH68</accession>
<name>A0AAE1SH68_9SOLA</name>
<dbReference type="GO" id="GO:0005737">
    <property type="term" value="C:cytoplasm"/>
    <property type="evidence" value="ECO:0007669"/>
    <property type="project" value="TreeGrafter"/>
</dbReference>
<gene>
    <name evidence="2" type="ORF">RND71_009405</name>
</gene>
<proteinExistence type="predicted"/>
<organism evidence="2 3">
    <name type="scientific">Anisodus tanguticus</name>
    <dbReference type="NCBI Taxonomy" id="243964"/>
    <lineage>
        <taxon>Eukaryota</taxon>
        <taxon>Viridiplantae</taxon>
        <taxon>Streptophyta</taxon>
        <taxon>Embryophyta</taxon>
        <taxon>Tracheophyta</taxon>
        <taxon>Spermatophyta</taxon>
        <taxon>Magnoliopsida</taxon>
        <taxon>eudicotyledons</taxon>
        <taxon>Gunneridae</taxon>
        <taxon>Pentapetalae</taxon>
        <taxon>asterids</taxon>
        <taxon>lamiids</taxon>
        <taxon>Solanales</taxon>
        <taxon>Solanaceae</taxon>
        <taxon>Solanoideae</taxon>
        <taxon>Hyoscyameae</taxon>
        <taxon>Anisodus</taxon>
    </lineage>
</organism>
<dbReference type="Proteomes" id="UP001291623">
    <property type="component" value="Unassembled WGS sequence"/>
</dbReference>
<dbReference type="PANTHER" id="PTHR14593:SF5">
    <property type="entry name" value="WD REPEAT-CONTAINING PROTEIN 11"/>
    <property type="match status" value="1"/>
</dbReference>
<comment type="caution">
    <text evidence="2">The sequence shown here is derived from an EMBL/GenBank/DDBJ whole genome shotgun (WGS) entry which is preliminary data.</text>
</comment>
<sequence>MSVTQGCILNDEMVRLYTGLVDKGSAVRFAFATAIFVEPMEALFWLQLPRALNYWMNRMTNKSPARVPQSASTSELDEVSMLDGISSKGKSGTRTGKNNALGNGQLQLMAFEKEELWVCANEQIPWHEKLKGEEAIQNRVHELVSIGNLEAAVSLLLSTPPKSSYFYANALRAVALSSAVSTSLLELAVKVVAANMVRTDRSLSGTHLLCAVGRHQEACSQIFAGTDLLRQKNCFSVLK</sequence>